<dbReference type="AlphaFoldDB" id="A0A0M0JEW2"/>
<dbReference type="EMBL" id="JWZX01003033">
    <property type="protein sequence ID" value="KOO24960.1"/>
    <property type="molecule type" value="Genomic_DNA"/>
</dbReference>
<sequence>MRLGQLEPDLDPDLDEHFEPDVIEDALDDDDFLAQLTKGPSQPLELISSTNLPDEFSSSTRRPARRAQEGAKLPRFDGKSWKIDSTLPESTPAAPSSTFVYPKAKVVPAPVPATAAAGGAQVGELALRLILDDGRPEMVLRIQVGAISSTDALLQAAFDACAEAVGAVLETSDSKRIILRYVCAGVERKLNTKVPWEELKGAEGIIIKMQQRSATTVSQHSLID</sequence>
<evidence type="ECO:0000256" key="1">
    <source>
        <dbReference type="SAM" id="MobiDB-lite"/>
    </source>
</evidence>
<evidence type="ECO:0000313" key="2">
    <source>
        <dbReference type="EMBL" id="KOO24960.1"/>
    </source>
</evidence>
<keyword evidence="3" id="KW-1185">Reference proteome</keyword>
<feature type="region of interest" description="Disordered" evidence="1">
    <location>
        <begin position="36"/>
        <end position="72"/>
    </location>
</feature>
<dbReference type="Proteomes" id="UP000037460">
    <property type="component" value="Unassembled WGS sequence"/>
</dbReference>
<comment type="caution">
    <text evidence="2">The sequence shown here is derived from an EMBL/GenBank/DDBJ whole genome shotgun (WGS) entry which is preliminary data.</text>
</comment>
<protein>
    <submittedName>
        <fullName evidence="2">Uncharacterized protein</fullName>
    </submittedName>
</protein>
<gene>
    <name evidence="2" type="ORF">Ctob_002450</name>
</gene>
<name>A0A0M0JEW2_9EUKA</name>
<feature type="compositionally biased region" description="Polar residues" evidence="1">
    <location>
        <begin position="47"/>
        <end position="61"/>
    </location>
</feature>
<proteinExistence type="predicted"/>
<accession>A0A0M0JEW2</accession>
<organism evidence="2 3">
    <name type="scientific">Chrysochromulina tobinii</name>
    <dbReference type="NCBI Taxonomy" id="1460289"/>
    <lineage>
        <taxon>Eukaryota</taxon>
        <taxon>Haptista</taxon>
        <taxon>Haptophyta</taxon>
        <taxon>Prymnesiophyceae</taxon>
        <taxon>Prymnesiales</taxon>
        <taxon>Chrysochromulinaceae</taxon>
        <taxon>Chrysochromulina</taxon>
    </lineage>
</organism>
<evidence type="ECO:0000313" key="3">
    <source>
        <dbReference type="Proteomes" id="UP000037460"/>
    </source>
</evidence>
<reference evidence="3" key="1">
    <citation type="journal article" date="2015" name="PLoS Genet.">
        <title>Genome Sequence and Transcriptome Analyses of Chrysochromulina tobin: Metabolic Tools for Enhanced Algal Fitness in the Prominent Order Prymnesiales (Haptophyceae).</title>
        <authorList>
            <person name="Hovde B.T."/>
            <person name="Deodato C.R."/>
            <person name="Hunsperger H.M."/>
            <person name="Ryken S.A."/>
            <person name="Yost W."/>
            <person name="Jha R.K."/>
            <person name="Patterson J."/>
            <person name="Monnat R.J. Jr."/>
            <person name="Barlow S.B."/>
            <person name="Starkenburg S.R."/>
            <person name="Cattolico R.A."/>
        </authorList>
    </citation>
    <scope>NUCLEOTIDE SEQUENCE</scope>
    <source>
        <strain evidence="3">CCMP291</strain>
    </source>
</reference>